<name>A0A3N6Q0A9_9CYAN</name>
<accession>A0A3N6Q0A9</accession>
<keyword evidence="4" id="KW-1185">Reference proteome</keyword>
<dbReference type="InterPro" id="IPR020845">
    <property type="entry name" value="AMP-binding_CS"/>
</dbReference>
<dbReference type="GO" id="GO:0070566">
    <property type="term" value="F:adenylyltransferase activity"/>
    <property type="evidence" value="ECO:0007669"/>
    <property type="project" value="TreeGrafter"/>
</dbReference>
<sequence>MKKIYPVISGNSPTILAEILQTAAKTDQKIVYIQPDKSEKTQTYKDLLLEAQQILSGLRKFGLKPQEKVVFQIESYQDFISSFWGCVLGGFVPVPVRSINYTPEQINKTTSRLAHTLQMLEQPLLLTDVVFAEQIPQIPELSQVGKFPVLTVEELCGNEPDTNWHSSQPDDVAVMMFTSGSTGIPKGVVLSHRNLLSQTMGSVQMNGFTRKDISLNWVPIDHVGGLVYFHIRDVYLGSKHIHFPFELFLQEPLIWLDLIDRFKVNIAFGPNFAYSLINDCAETISKRQWDLSSIKFFLNAAEPIVTKTARRFLQLLAPHGLAPTVMCPSWGMAEVSSGVTFSHNFSLDSTTDYDLFVEVGSPIPGVDLRIVEDQNQVVSEGEIGGLQVKGLTVMSGYYQNPEANQNAFTQDGWFNTGDLGFLQDGRLTITGRQKDLIIICGTNYYCHDLEAVVEEIAGIEVSYTAACAVRESEDNTDKLAIFFSATDTEDNSLQVLMQKIRDKIVEKIGVSPNYLIPVSKETIPKTAIGKIQRQELRKRFEAGKFNGILTEVTLQKWQ</sequence>
<gene>
    <name evidence="3" type="ORF">D5R40_05755</name>
</gene>
<comment type="similarity">
    <text evidence="1">Belongs to the ATP-dependent AMP-binding enzyme family.</text>
</comment>
<dbReference type="AlphaFoldDB" id="A0A3N6Q0A9"/>
<dbReference type="InterPro" id="IPR042099">
    <property type="entry name" value="ANL_N_sf"/>
</dbReference>
<dbReference type="Gene3D" id="3.40.50.12780">
    <property type="entry name" value="N-terminal domain of ligase-like"/>
    <property type="match status" value="1"/>
</dbReference>
<reference evidence="3 4" key="1">
    <citation type="journal article" date="2018" name="ACS Chem. Biol.">
        <title>Ketoreductase domain dysfunction expands chemodiversity: malyngamide biosynthesis in the cyanobacterium Okeania hirsuta.</title>
        <authorList>
            <person name="Moss N.A."/>
            <person name="Leao T."/>
            <person name="Rankin M."/>
            <person name="McCullough T.M."/>
            <person name="Qu P."/>
            <person name="Korobeynikov A."/>
            <person name="Smith J.L."/>
            <person name="Gerwick L."/>
            <person name="Gerwick W.H."/>
        </authorList>
    </citation>
    <scope>NUCLEOTIDE SEQUENCE [LARGE SCALE GENOMIC DNA]</scope>
    <source>
        <strain evidence="3 4">PAB10Feb10-1</strain>
    </source>
</reference>
<dbReference type="CDD" id="cd05906">
    <property type="entry name" value="A_NRPS_TubE_like"/>
    <property type="match status" value="1"/>
</dbReference>
<evidence type="ECO:0000313" key="4">
    <source>
        <dbReference type="Proteomes" id="UP000269154"/>
    </source>
</evidence>
<dbReference type="GO" id="GO:0006633">
    <property type="term" value="P:fatty acid biosynthetic process"/>
    <property type="evidence" value="ECO:0007669"/>
    <property type="project" value="TreeGrafter"/>
</dbReference>
<evidence type="ECO:0000313" key="3">
    <source>
        <dbReference type="EMBL" id="RQH51466.1"/>
    </source>
</evidence>
<comment type="caution">
    <text evidence="3">The sequence shown here is derived from an EMBL/GenBank/DDBJ whole genome shotgun (WGS) entry which is preliminary data.</text>
</comment>
<evidence type="ECO:0000256" key="1">
    <source>
        <dbReference type="ARBA" id="ARBA00006432"/>
    </source>
</evidence>
<dbReference type="InterPro" id="IPR000873">
    <property type="entry name" value="AMP-dep_synth/lig_dom"/>
</dbReference>
<dbReference type="EMBL" id="RCBY01000019">
    <property type="protein sequence ID" value="RQH51466.1"/>
    <property type="molecule type" value="Genomic_DNA"/>
</dbReference>
<dbReference type="PANTHER" id="PTHR22754">
    <property type="entry name" value="DISCO-INTERACTING PROTEIN 2 DIP2 -RELATED"/>
    <property type="match status" value="1"/>
</dbReference>
<evidence type="ECO:0000259" key="2">
    <source>
        <dbReference type="Pfam" id="PF00501"/>
    </source>
</evidence>
<protein>
    <recommendedName>
        <fullName evidence="2">AMP-dependent synthetase/ligase domain-containing protein</fullName>
    </recommendedName>
</protein>
<dbReference type="Gene3D" id="3.30.300.30">
    <property type="match status" value="1"/>
</dbReference>
<dbReference type="Proteomes" id="UP000269154">
    <property type="component" value="Unassembled WGS sequence"/>
</dbReference>
<dbReference type="Pfam" id="PF00501">
    <property type="entry name" value="AMP-binding"/>
    <property type="match status" value="1"/>
</dbReference>
<dbReference type="RefSeq" id="WP_124154335.1">
    <property type="nucleotide sequence ID" value="NZ_CAWOLW010000101.1"/>
</dbReference>
<dbReference type="SUPFAM" id="SSF56801">
    <property type="entry name" value="Acetyl-CoA synthetase-like"/>
    <property type="match status" value="1"/>
</dbReference>
<dbReference type="InterPro" id="IPR045851">
    <property type="entry name" value="AMP-bd_C_sf"/>
</dbReference>
<dbReference type="PANTHER" id="PTHR22754:SF32">
    <property type="entry name" value="DISCO-INTERACTING PROTEIN 2"/>
    <property type="match status" value="1"/>
</dbReference>
<dbReference type="GO" id="GO:0005886">
    <property type="term" value="C:plasma membrane"/>
    <property type="evidence" value="ECO:0007669"/>
    <property type="project" value="TreeGrafter"/>
</dbReference>
<dbReference type="OrthoDB" id="9765680at2"/>
<dbReference type="PROSITE" id="PS00455">
    <property type="entry name" value="AMP_BINDING"/>
    <property type="match status" value="1"/>
</dbReference>
<proteinExistence type="inferred from homology"/>
<feature type="domain" description="AMP-dependent synthetase/ligase" evidence="2">
    <location>
        <begin position="21"/>
        <end position="398"/>
    </location>
</feature>
<organism evidence="3 4">
    <name type="scientific">Okeania hirsuta</name>
    <dbReference type="NCBI Taxonomy" id="1458930"/>
    <lineage>
        <taxon>Bacteria</taxon>
        <taxon>Bacillati</taxon>
        <taxon>Cyanobacteriota</taxon>
        <taxon>Cyanophyceae</taxon>
        <taxon>Oscillatoriophycideae</taxon>
        <taxon>Oscillatoriales</taxon>
        <taxon>Microcoleaceae</taxon>
        <taxon>Okeania</taxon>
    </lineage>
</organism>